<dbReference type="SUPFAM" id="SSF52833">
    <property type="entry name" value="Thioredoxin-like"/>
    <property type="match status" value="1"/>
</dbReference>
<dbReference type="Pfam" id="PF14555">
    <property type="entry name" value="UBA_4"/>
    <property type="match status" value="1"/>
</dbReference>
<dbReference type="InterPro" id="IPR000626">
    <property type="entry name" value="Ubiquitin-like_dom"/>
</dbReference>
<dbReference type="InterPro" id="IPR033043">
    <property type="entry name" value="FAF1-like_UBX"/>
</dbReference>
<feature type="domain" description="UBX" evidence="2">
    <location>
        <begin position="579"/>
        <end position="656"/>
    </location>
</feature>
<dbReference type="GO" id="GO:0005634">
    <property type="term" value="C:nucleus"/>
    <property type="evidence" value="ECO:0007669"/>
    <property type="project" value="TreeGrafter"/>
</dbReference>
<dbReference type="InterPro" id="IPR049483">
    <property type="entry name" value="FAF1_2-like_UAS"/>
</dbReference>
<feature type="compositionally biased region" description="Basic and acidic residues" evidence="1">
    <location>
        <begin position="507"/>
        <end position="518"/>
    </location>
</feature>
<dbReference type="SMART" id="SM00166">
    <property type="entry name" value="UBX"/>
    <property type="match status" value="1"/>
</dbReference>
<dbReference type="Proteomes" id="UP000838412">
    <property type="component" value="Chromosome 13"/>
</dbReference>
<dbReference type="GO" id="GO:0036503">
    <property type="term" value="P:ERAD pathway"/>
    <property type="evidence" value="ECO:0007669"/>
    <property type="project" value="TreeGrafter"/>
</dbReference>
<dbReference type="OrthoDB" id="1920064at2759"/>
<feature type="region of interest" description="Disordered" evidence="1">
    <location>
        <begin position="500"/>
        <end position="579"/>
    </location>
</feature>
<sequence>MAADREMILADFQACTGIENIDEAITLLEQNDWNLVAAINGVLPEEPMQQAPSVPEVPPQLVESPDLSVVGQQLQAMAGTSTLGSPWEPVMAGPMMRPTPRMLEFKVEYRERTVDVMLDDTSTVGNIKEVLQAELGIPTDQQHLRGFSQEEPDDAVLSSLNLPRENRLFLLTPDLPVASGSGSQEVDGESITLERMLLEFKLNVVDVDKGIEYNLHFPGSRTIHQVKCDVYSLTDIPVRNQIWKGWPQDAKDDDMTLAGCGIPHPSHDLEVWRQHIPVRFSTGVEEERRQRHASGSSTEDFEDASDSFTVDDNDLSFTDVVTRKPQPLIPDNCDDEYNASVHFTAEFTERYGECHPMFYIGSLEDAMKEAFQKPARDRKLLALYLHHDQSVQSNIFCSQVLCRESIVSYMSQHYLIFAWDMTFDSNKARFLGHISRQYGSLAAQTVRNYKADEYPLLMLVMRNRGASEVLKVVHGNNTVDELMSTLINAVDVFTENQRVEMQEEAEREERERMKREQDEAYQVSLAADRAKEEEKRRKEQEEKEEQERAQREAREAKEEREALRASLEDTLPDEPPEDCTEPLINLRVRLPDGEMLQRRFLAATRLEIVLNYVHSKGFPSKEYKLLSSWPKRDLTSLNTTQTLQQLGMNPQETLFLQEK</sequence>
<dbReference type="CDD" id="cd17130">
    <property type="entry name" value="Ubl2_FAF1"/>
    <property type="match status" value="1"/>
</dbReference>
<dbReference type="GO" id="GO:0043130">
    <property type="term" value="F:ubiquitin binding"/>
    <property type="evidence" value="ECO:0007669"/>
    <property type="project" value="TreeGrafter"/>
</dbReference>
<dbReference type="SMART" id="SM00594">
    <property type="entry name" value="UAS"/>
    <property type="match status" value="1"/>
</dbReference>
<dbReference type="GO" id="GO:0005783">
    <property type="term" value="C:endoplasmic reticulum"/>
    <property type="evidence" value="ECO:0007669"/>
    <property type="project" value="TreeGrafter"/>
</dbReference>
<evidence type="ECO:0000259" key="3">
    <source>
        <dbReference type="PROSITE" id="PS50053"/>
    </source>
</evidence>
<dbReference type="Gene3D" id="1.10.8.10">
    <property type="entry name" value="DNA helicase RuvA subunit, C-terminal domain"/>
    <property type="match status" value="1"/>
</dbReference>
<dbReference type="InterPro" id="IPR006577">
    <property type="entry name" value="UAS"/>
</dbReference>
<dbReference type="PANTHER" id="PTHR23322">
    <property type="entry name" value="FAS-ASSOCIATED PROTEIN"/>
    <property type="match status" value="1"/>
</dbReference>
<dbReference type="Pfam" id="PF21021">
    <property type="entry name" value="FAF1"/>
    <property type="match status" value="1"/>
</dbReference>
<dbReference type="PANTHER" id="PTHR23322:SF96">
    <property type="entry name" value="FAS-ASSOCIATED FACTOR 1"/>
    <property type="match status" value="1"/>
</dbReference>
<dbReference type="CDD" id="cd17129">
    <property type="entry name" value="Ubl1_FAF1"/>
    <property type="match status" value="1"/>
</dbReference>
<name>A0A8K0E6U2_BRALA</name>
<dbReference type="PROSITE" id="PS50033">
    <property type="entry name" value="UBX"/>
    <property type="match status" value="1"/>
</dbReference>
<organism evidence="4 5">
    <name type="scientific">Branchiostoma lanceolatum</name>
    <name type="common">Common lancelet</name>
    <name type="synonym">Amphioxus lanceolatum</name>
    <dbReference type="NCBI Taxonomy" id="7740"/>
    <lineage>
        <taxon>Eukaryota</taxon>
        <taxon>Metazoa</taxon>
        <taxon>Chordata</taxon>
        <taxon>Cephalochordata</taxon>
        <taxon>Leptocardii</taxon>
        <taxon>Amphioxiformes</taxon>
        <taxon>Branchiostomatidae</taxon>
        <taxon>Branchiostoma</taxon>
    </lineage>
</organism>
<feature type="domain" description="Ubiquitin-like" evidence="3">
    <location>
        <begin position="103"/>
        <end position="171"/>
    </location>
</feature>
<proteinExistence type="predicted"/>
<feature type="compositionally biased region" description="Acidic residues" evidence="1">
    <location>
        <begin position="570"/>
        <end position="579"/>
    </location>
</feature>
<feature type="region of interest" description="Disordered" evidence="1">
    <location>
        <begin position="283"/>
        <end position="305"/>
    </location>
</feature>
<protein>
    <submittedName>
        <fullName evidence="4">FAF1 protein</fullName>
    </submittedName>
</protein>
<evidence type="ECO:0000313" key="5">
    <source>
        <dbReference type="Proteomes" id="UP000838412"/>
    </source>
</evidence>
<dbReference type="EMBL" id="OV696698">
    <property type="protein sequence ID" value="CAH1243617.1"/>
    <property type="molecule type" value="Genomic_DNA"/>
</dbReference>
<dbReference type="InterPro" id="IPR029071">
    <property type="entry name" value="Ubiquitin-like_domsf"/>
</dbReference>
<dbReference type="Gene3D" id="3.40.30.10">
    <property type="entry name" value="Glutaredoxin"/>
    <property type="match status" value="1"/>
</dbReference>
<dbReference type="SUPFAM" id="SSF54236">
    <property type="entry name" value="Ubiquitin-like"/>
    <property type="match status" value="3"/>
</dbReference>
<dbReference type="InterPro" id="IPR044541">
    <property type="entry name" value="FAF1_UBA"/>
</dbReference>
<evidence type="ECO:0000259" key="2">
    <source>
        <dbReference type="PROSITE" id="PS50033"/>
    </source>
</evidence>
<keyword evidence="5" id="KW-1185">Reference proteome</keyword>
<evidence type="ECO:0000256" key="1">
    <source>
        <dbReference type="SAM" id="MobiDB-lite"/>
    </source>
</evidence>
<reference evidence="4" key="1">
    <citation type="submission" date="2022-01" db="EMBL/GenBank/DDBJ databases">
        <authorList>
            <person name="Braso-Vives M."/>
        </authorList>
    </citation>
    <scope>NUCLEOTIDE SEQUENCE</scope>
</reference>
<dbReference type="AlphaFoldDB" id="A0A8K0E6U2"/>
<dbReference type="InterPro" id="IPR036249">
    <property type="entry name" value="Thioredoxin-like_sf"/>
</dbReference>
<evidence type="ECO:0000313" key="4">
    <source>
        <dbReference type="EMBL" id="CAH1243617.1"/>
    </source>
</evidence>
<dbReference type="CDD" id="cd01771">
    <property type="entry name" value="UBX_UBXN3A"/>
    <property type="match status" value="1"/>
</dbReference>
<dbReference type="InterPro" id="IPR050730">
    <property type="entry name" value="UBX_domain-protein"/>
</dbReference>
<dbReference type="PROSITE" id="PS50053">
    <property type="entry name" value="UBIQUITIN_2"/>
    <property type="match status" value="1"/>
</dbReference>
<dbReference type="Gene3D" id="3.10.20.90">
    <property type="entry name" value="Phosphatidylinositol 3-kinase Catalytic Subunit, Chain A, domain 1"/>
    <property type="match status" value="3"/>
</dbReference>
<dbReference type="Pfam" id="PF00789">
    <property type="entry name" value="UBX"/>
    <property type="match status" value="1"/>
</dbReference>
<feature type="compositionally biased region" description="Basic and acidic residues" evidence="1">
    <location>
        <begin position="528"/>
        <end position="567"/>
    </location>
</feature>
<dbReference type="InterPro" id="IPR001012">
    <property type="entry name" value="UBX_dom"/>
</dbReference>
<gene>
    <name evidence="4" type="primary">FAF1</name>
    <name evidence="4" type="ORF">BLAG_LOCUS6536</name>
</gene>
<accession>A0A8K0E6U2</accession>
<dbReference type="CDD" id="cd14413">
    <property type="entry name" value="UBA_FAF1"/>
    <property type="match status" value="1"/>
</dbReference>